<dbReference type="GO" id="GO:0006355">
    <property type="term" value="P:regulation of DNA-templated transcription"/>
    <property type="evidence" value="ECO:0007669"/>
    <property type="project" value="UniProtKB-UniRule"/>
</dbReference>
<keyword evidence="4 6" id="KW-0238">DNA-binding</keyword>
<evidence type="ECO:0000256" key="1">
    <source>
        <dbReference type="ARBA" id="ARBA00008724"/>
    </source>
</evidence>
<evidence type="ECO:0000259" key="8">
    <source>
        <dbReference type="Pfam" id="PF20772"/>
    </source>
</evidence>
<accession>A0A6B1DR98</accession>
<dbReference type="InterPro" id="IPR029072">
    <property type="entry name" value="YebC-like"/>
</dbReference>
<evidence type="ECO:0000256" key="4">
    <source>
        <dbReference type="ARBA" id="ARBA00023125"/>
    </source>
</evidence>
<dbReference type="GO" id="GO:0003677">
    <property type="term" value="F:DNA binding"/>
    <property type="evidence" value="ECO:0007669"/>
    <property type="project" value="UniProtKB-UniRule"/>
</dbReference>
<keyword evidence="5 6" id="KW-0804">Transcription</keyword>
<gene>
    <name evidence="9" type="ORF">F4Y08_05890</name>
</gene>
<dbReference type="NCBIfam" id="NF009044">
    <property type="entry name" value="PRK12378.1"/>
    <property type="match status" value="1"/>
</dbReference>
<evidence type="ECO:0000313" key="9">
    <source>
        <dbReference type="EMBL" id="MYD89858.1"/>
    </source>
</evidence>
<dbReference type="PANTHER" id="PTHR12532:SF6">
    <property type="entry name" value="TRANSCRIPTIONAL REGULATORY PROTEIN YEBC-RELATED"/>
    <property type="match status" value="1"/>
</dbReference>
<dbReference type="PANTHER" id="PTHR12532">
    <property type="entry name" value="TRANSLATIONAL ACTIVATOR OF CYTOCHROME C OXIDASE 1"/>
    <property type="match status" value="1"/>
</dbReference>
<dbReference type="NCBIfam" id="TIGR01033">
    <property type="entry name" value="YebC/PmpR family DNA-binding transcriptional regulator"/>
    <property type="match status" value="1"/>
</dbReference>
<comment type="similarity">
    <text evidence="1 6">Belongs to the TACO1 family.</text>
</comment>
<comment type="caution">
    <text evidence="9">The sequence shown here is derived from an EMBL/GenBank/DDBJ whole genome shotgun (WGS) entry which is preliminary data.</text>
</comment>
<dbReference type="NCBIfam" id="NF001030">
    <property type="entry name" value="PRK00110.1"/>
    <property type="match status" value="1"/>
</dbReference>
<evidence type="ECO:0000256" key="2">
    <source>
        <dbReference type="ARBA" id="ARBA00022490"/>
    </source>
</evidence>
<evidence type="ECO:0000256" key="6">
    <source>
        <dbReference type="HAMAP-Rule" id="MF_00693"/>
    </source>
</evidence>
<feature type="domain" description="TACO1/YebC-like second and third" evidence="7">
    <location>
        <begin position="82"/>
        <end position="241"/>
    </location>
</feature>
<dbReference type="EMBL" id="VXPY01000037">
    <property type="protein sequence ID" value="MYD89858.1"/>
    <property type="molecule type" value="Genomic_DNA"/>
</dbReference>
<keyword evidence="3 6" id="KW-0805">Transcription regulation</keyword>
<dbReference type="HAMAP" id="MF_00693">
    <property type="entry name" value="Transcrip_reg_TACO1"/>
    <property type="match status" value="1"/>
</dbReference>
<dbReference type="Gene3D" id="1.10.10.200">
    <property type="match status" value="1"/>
</dbReference>
<dbReference type="InterPro" id="IPR048300">
    <property type="entry name" value="TACO1_YebC-like_2nd/3rd_dom"/>
</dbReference>
<keyword evidence="2 6" id="KW-0963">Cytoplasm</keyword>
<dbReference type="InterPro" id="IPR026564">
    <property type="entry name" value="Transcrip_reg_TACO1-like_dom3"/>
</dbReference>
<dbReference type="GO" id="GO:0005829">
    <property type="term" value="C:cytosol"/>
    <property type="evidence" value="ECO:0007669"/>
    <property type="project" value="TreeGrafter"/>
</dbReference>
<dbReference type="InterPro" id="IPR002876">
    <property type="entry name" value="Transcrip_reg_TACO1-like"/>
</dbReference>
<proteinExistence type="inferred from homology"/>
<feature type="domain" description="TACO1/YebC-like N-terminal" evidence="8">
    <location>
        <begin position="5"/>
        <end position="75"/>
    </location>
</feature>
<evidence type="ECO:0000256" key="3">
    <source>
        <dbReference type="ARBA" id="ARBA00023015"/>
    </source>
</evidence>
<dbReference type="InterPro" id="IPR049083">
    <property type="entry name" value="TACO1_YebC_N"/>
</dbReference>
<comment type="subcellular location">
    <subcellularLocation>
        <location evidence="6">Cytoplasm</location>
    </subcellularLocation>
</comment>
<dbReference type="SUPFAM" id="SSF75625">
    <property type="entry name" value="YebC-like"/>
    <property type="match status" value="1"/>
</dbReference>
<dbReference type="Pfam" id="PF20772">
    <property type="entry name" value="TACO1_YebC_N"/>
    <property type="match status" value="1"/>
</dbReference>
<dbReference type="AlphaFoldDB" id="A0A6B1DR98"/>
<dbReference type="InterPro" id="IPR017856">
    <property type="entry name" value="Integrase-like_N"/>
</dbReference>
<evidence type="ECO:0000259" key="7">
    <source>
        <dbReference type="Pfam" id="PF01709"/>
    </source>
</evidence>
<name>A0A6B1DR98_9CHLR</name>
<protein>
    <recommendedName>
        <fullName evidence="6">Probable transcriptional regulatory protein F4Y08_05890</fullName>
    </recommendedName>
</protein>
<dbReference type="Gene3D" id="3.30.70.980">
    <property type="match status" value="2"/>
</dbReference>
<sequence>MAGHSKWANIKRRKGAVDAARGKIFTRLTREIQVAARAGDDPDANFTLRLAVERARAENMPRDTIDRAIRRGAGKDKDAAQYEEVTYEGYAPHGVALLIECLSDNRNRTIAEVRRVFNRANSALAEPNAVAWQFTRRGLILVEAEAGEAELDGEDVFMEALEAGAEDIEEDDGTFEIYTEGTALAQTADNLRQAGLPVRSVELIMHPNQSIDLAPGDAMSVLRMVEALEELDDVKQVFHNLVLTPEVLAEMAG</sequence>
<reference evidence="9" key="1">
    <citation type="submission" date="2019-09" db="EMBL/GenBank/DDBJ databases">
        <title>Characterisation of the sponge microbiome using genome-centric metagenomics.</title>
        <authorList>
            <person name="Engelberts J.P."/>
            <person name="Robbins S.J."/>
            <person name="De Goeij J.M."/>
            <person name="Aranda M."/>
            <person name="Bell S.C."/>
            <person name="Webster N.S."/>
        </authorList>
    </citation>
    <scope>NUCLEOTIDE SEQUENCE</scope>
    <source>
        <strain evidence="9">SB0662_bin_9</strain>
    </source>
</reference>
<organism evidence="9">
    <name type="scientific">Caldilineaceae bacterium SB0662_bin_9</name>
    <dbReference type="NCBI Taxonomy" id="2605258"/>
    <lineage>
        <taxon>Bacteria</taxon>
        <taxon>Bacillati</taxon>
        <taxon>Chloroflexota</taxon>
        <taxon>Caldilineae</taxon>
        <taxon>Caldilineales</taxon>
        <taxon>Caldilineaceae</taxon>
    </lineage>
</organism>
<dbReference type="FunFam" id="1.10.10.200:FF:000002">
    <property type="entry name" value="Probable transcriptional regulatory protein CLM62_37755"/>
    <property type="match status" value="1"/>
</dbReference>
<evidence type="ECO:0000256" key="5">
    <source>
        <dbReference type="ARBA" id="ARBA00023163"/>
    </source>
</evidence>
<dbReference type="Pfam" id="PF01709">
    <property type="entry name" value="Transcrip_reg"/>
    <property type="match status" value="1"/>
</dbReference>